<accession>A0ABW4N173</accession>
<organism evidence="8 9">
    <name type="scientific">Phenylobacterium terrae</name>
    <dbReference type="NCBI Taxonomy" id="2665495"/>
    <lineage>
        <taxon>Bacteria</taxon>
        <taxon>Pseudomonadati</taxon>
        <taxon>Pseudomonadota</taxon>
        <taxon>Alphaproteobacteria</taxon>
        <taxon>Caulobacterales</taxon>
        <taxon>Caulobacteraceae</taxon>
        <taxon>Phenylobacterium</taxon>
    </lineage>
</organism>
<proteinExistence type="inferred from homology"/>
<dbReference type="Pfam" id="PF07681">
    <property type="entry name" value="DoxX"/>
    <property type="match status" value="1"/>
</dbReference>
<keyword evidence="6 7" id="KW-0472">Membrane</keyword>
<dbReference type="RefSeq" id="WP_377283068.1">
    <property type="nucleotide sequence ID" value="NZ_JBHRSI010000008.1"/>
</dbReference>
<dbReference type="Proteomes" id="UP001597237">
    <property type="component" value="Unassembled WGS sequence"/>
</dbReference>
<dbReference type="InterPro" id="IPR051907">
    <property type="entry name" value="DoxX-like_oxidoreductase"/>
</dbReference>
<dbReference type="InterPro" id="IPR032808">
    <property type="entry name" value="DoxX"/>
</dbReference>
<feature type="transmembrane region" description="Helical" evidence="7">
    <location>
        <begin position="103"/>
        <end position="128"/>
    </location>
</feature>
<dbReference type="EMBL" id="JBHUEY010000001">
    <property type="protein sequence ID" value="MFD1783741.1"/>
    <property type="molecule type" value="Genomic_DNA"/>
</dbReference>
<keyword evidence="3" id="KW-1003">Cell membrane</keyword>
<keyword evidence="5 7" id="KW-1133">Transmembrane helix</keyword>
<keyword evidence="4 7" id="KW-0812">Transmembrane</keyword>
<evidence type="ECO:0000256" key="3">
    <source>
        <dbReference type="ARBA" id="ARBA00022475"/>
    </source>
</evidence>
<evidence type="ECO:0000256" key="1">
    <source>
        <dbReference type="ARBA" id="ARBA00004651"/>
    </source>
</evidence>
<evidence type="ECO:0000256" key="4">
    <source>
        <dbReference type="ARBA" id="ARBA00022692"/>
    </source>
</evidence>
<sequence>MFTNASALAGRAALSAIFLWSAHGKFQAPDAVMGYIASYGVPHPQLAYVAALLAECVGGVLILLGPGARWASLALAGFCLATAVIFHRQFGDQNELIHALKNLAIAGGLLQLAAFGPGRWTIAALPWLRVRDAHARG</sequence>
<feature type="transmembrane region" description="Helical" evidence="7">
    <location>
        <begin position="48"/>
        <end position="66"/>
    </location>
</feature>
<comment type="caution">
    <text evidence="8">The sequence shown here is derived from an EMBL/GenBank/DDBJ whole genome shotgun (WGS) entry which is preliminary data.</text>
</comment>
<dbReference type="PANTHER" id="PTHR33452">
    <property type="entry name" value="OXIDOREDUCTASE CATD-RELATED"/>
    <property type="match status" value="1"/>
</dbReference>
<evidence type="ECO:0000256" key="6">
    <source>
        <dbReference type="ARBA" id="ARBA00023136"/>
    </source>
</evidence>
<feature type="transmembrane region" description="Helical" evidence="7">
    <location>
        <begin position="73"/>
        <end position="91"/>
    </location>
</feature>
<comment type="similarity">
    <text evidence="2">Belongs to the DoxX family.</text>
</comment>
<name>A0ABW4N173_9CAUL</name>
<reference evidence="9" key="1">
    <citation type="journal article" date="2019" name="Int. J. Syst. Evol. Microbiol.">
        <title>The Global Catalogue of Microorganisms (GCM) 10K type strain sequencing project: providing services to taxonomists for standard genome sequencing and annotation.</title>
        <authorList>
            <consortium name="The Broad Institute Genomics Platform"/>
            <consortium name="The Broad Institute Genome Sequencing Center for Infectious Disease"/>
            <person name="Wu L."/>
            <person name="Ma J."/>
        </authorList>
    </citation>
    <scope>NUCLEOTIDE SEQUENCE [LARGE SCALE GENOMIC DNA]</scope>
    <source>
        <strain evidence="9">DFY28</strain>
    </source>
</reference>
<gene>
    <name evidence="8" type="ORF">ACFSC0_10080</name>
</gene>
<evidence type="ECO:0000313" key="9">
    <source>
        <dbReference type="Proteomes" id="UP001597237"/>
    </source>
</evidence>
<keyword evidence="9" id="KW-1185">Reference proteome</keyword>
<comment type="subcellular location">
    <subcellularLocation>
        <location evidence="1">Cell membrane</location>
        <topology evidence="1">Multi-pass membrane protein</topology>
    </subcellularLocation>
</comment>
<evidence type="ECO:0000256" key="5">
    <source>
        <dbReference type="ARBA" id="ARBA00022989"/>
    </source>
</evidence>
<evidence type="ECO:0000256" key="2">
    <source>
        <dbReference type="ARBA" id="ARBA00006679"/>
    </source>
</evidence>
<evidence type="ECO:0000256" key="7">
    <source>
        <dbReference type="SAM" id="Phobius"/>
    </source>
</evidence>
<protein>
    <submittedName>
        <fullName evidence="8">DoxX family protein</fullName>
    </submittedName>
</protein>
<dbReference type="PANTHER" id="PTHR33452:SF1">
    <property type="entry name" value="INNER MEMBRANE PROTEIN YPHA-RELATED"/>
    <property type="match status" value="1"/>
</dbReference>
<evidence type="ECO:0000313" key="8">
    <source>
        <dbReference type="EMBL" id="MFD1783741.1"/>
    </source>
</evidence>